<evidence type="ECO:0000256" key="1">
    <source>
        <dbReference type="SAM" id="MobiDB-lite"/>
    </source>
</evidence>
<evidence type="ECO:0000313" key="2">
    <source>
        <dbReference type="EMBL" id="KFO34273.1"/>
    </source>
</evidence>
<evidence type="ECO:0000313" key="3">
    <source>
        <dbReference type="Proteomes" id="UP000028990"/>
    </source>
</evidence>
<dbReference type="EMBL" id="KN122000">
    <property type="protein sequence ID" value="KFO34273.1"/>
    <property type="molecule type" value="Genomic_DNA"/>
</dbReference>
<organism evidence="2 3">
    <name type="scientific">Fukomys damarensis</name>
    <name type="common">Damaraland mole rat</name>
    <name type="synonym">Cryptomys damarensis</name>
    <dbReference type="NCBI Taxonomy" id="885580"/>
    <lineage>
        <taxon>Eukaryota</taxon>
        <taxon>Metazoa</taxon>
        <taxon>Chordata</taxon>
        <taxon>Craniata</taxon>
        <taxon>Vertebrata</taxon>
        <taxon>Euteleostomi</taxon>
        <taxon>Mammalia</taxon>
        <taxon>Eutheria</taxon>
        <taxon>Euarchontoglires</taxon>
        <taxon>Glires</taxon>
        <taxon>Rodentia</taxon>
        <taxon>Hystricomorpha</taxon>
        <taxon>Bathyergidae</taxon>
        <taxon>Fukomys</taxon>
    </lineage>
</organism>
<gene>
    <name evidence="2" type="ORF">H920_04321</name>
</gene>
<sequence>MGNIMSQELPVQATLVKSPHAVKVSEAFPAQTQASVGPPERSKDGRQKPLTKDGTGGLSLPLSTSPKASAPPTRLSLPVDDLTPLKPPPHWNNGHPEEPTFSGLRWRPPPCVLPSFLTDEEKQSFDRALAWLWGPRLRGHPVSSSKAQSGTAESSGKVSA</sequence>
<keyword evidence="3" id="KW-1185">Reference proteome</keyword>
<feature type="compositionally biased region" description="Basic and acidic residues" evidence="1">
    <location>
        <begin position="40"/>
        <end position="51"/>
    </location>
</feature>
<feature type="compositionally biased region" description="Polar residues" evidence="1">
    <location>
        <begin position="142"/>
        <end position="160"/>
    </location>
</feature>
<reference evidence="2 3" key="1">
    <citation type="submission" date="2013-11" db="EMBL/GenBank/DDBJ databases">
        <title>The Damaraland mole rat (Fukomys damarensis) genome and evolution of African mole rats.</title>
        <authorList>
            <person name="Gladyshev V.N."/>
            <person name="Fang X."/>
        </authorList>
    </citation>
    <scope>NUCLEOTIDE SEQUENCE [LARGE SCALE GENOMIC DNA]</scope>
    <source>
        <tissue evidence="2">Liver</tissue>
    </source>
</reference>
<accession>A0A091DUX8</accession>
<proteinExistence type="predicted"/>
<dbReference type="AlphaFoldDB" id="A0A091DUX8"/>
<dbReference type="Proteomes" id="UP000028990">
    <property type="component" value="Unassembled WGS sequence"/>
</dbReference>
<name>A0A091DUX8_FUKDA</name>
<feature type="region of interest" description="Disordered" evidence="1">
    <location>
        <begin position="26"/>
        <end position="106"/>
    </location>
</feature>
<protein>
    <submittedName>
        <fullName evidence="2">Uncharacterized protein</fullName>
    </submittedName>
</protein>
<feature type="region of interest" description="Disordered" evidence="1">
    <location>
        <begin position="137"/>
        <end position="160"/>
    </location>
</feature>